<dbReference type="InterPro" id="IPR002404">
    <property type="entry name" value="IRS_PTB"/>
</dbReference>
<dbReference type="SMART" id="SM00310">
    <property type="entry name" value="PTBI"/>
    <property type="match status" value="1"/>
</dbReference>
<dbReference type="Gene3D" id="2.30.29.30">
    <property type="entry name" value="Pleckstrin-homology domain (PH domain)/Phosphotyrosine-binding domain (PTB)"/>
    <property type="match status" value="1"/>
</dbReference>
<dbReference type="SMART" id="SM01244">
    <property type="entry name" value="IRS"/>
    <property type="match status" value="1"/>
</dbReference>
<dbReference type="PANTHER" id="PTHR38681">
    <property type="entry name" value="RETROVIRUS-RELATED POL POLYPROTEIN FROM TRANSPOSON 412-LIKE PROTEIN-RELATED"/>
    <property type="match status" value="1"/>
</dbReference>
<evidence type="ECO:0000256" key="1">
    <source>
        <dbReference type="ARBA" id="ARBA00022553"/>
    </source>
</evidence>
<dbReference type="EMBL" id="JAFNEN010000134">
    <property type="protein sequence ID" value="KAG8192823.1"/>
    <property type="molecule type" value="Genomic_DNA"/>
</dbReference>
<evidence type="ECO:0008006" key="8">
    <source>
        <dbReference type="Google" id="ProtNLM"/>
    </source>
</evidence>
<gene>
    <name evidence="6" type="ORF">JTE90_014604</name>
</gene>
<protein>
    <recommendedName>
        <fullName evidence="8">Integrase catalytic domain-containing protein</fullName>
    </recommendedName>
</protein>
<dbReference type="Pfam" id="PF02174">
    <property type="entry name" value="IRS"/>
    <property type="match status" value="1"/>
</dbReference>
<dbReference type="GO" id="GO:0003676">
    <property type="term" value="F:nucleic acid binding"/>
    <property type="evidence" value="ECO:0007669"/>
    <property type="project" value="InterPro"/>
</dbReference>
<feature type="region of interest" description="Disordered" evidence="3">
    <location>
        <begin position="570"/>
        <end position="608"/>
    </location>
</feature>
<keyword evidence="1" id="KW-0597">Phosphoprotein</keyword>
<dbReference type="SUPFAM" id="SSF50729">
    <property type="entry name" value="PH domain-like"/>
    <property type="match status" value="1"/>
</dbReference>
<feature type="domain" description="Integrase catalytic" evidence="4">
    <location>
        <begin position="26"/>
        <end position="161"/>
    </location>
</feature>
<dbReference type="CDD" id="cd01202">
    <property type="entry name" value="PTB_FRS2"/>
    <property type="match status" value="1"/>
</dbReference>
<evidence type="ECO:0000256" key="2">
    <source>
        <dbReference type="ARBA" id="ARBA00022707"/>
    </source>
</evidence>
<sequence length="669" mass="75217">MNKDIAEWCKACLECQRNKVHRHTKFSRWPEAFPMVDQTAATIAETLFAGWISRFGVPDCISTDQGRAFESDLCHALMKFFGTEKNRTTAYNPASNGQVERFLRQLKQAIRCQATERWVEVLPSVLLGIRSCFKEDLGASSAELVYGTTLRLPGEFFRSSSSSTTPTHAEFVHRLRDNMQKLQATPASRHSNKDVFIAKDLMQSSHVFVRQDASIINIMGCISSRILVEDTTRPVFHVWNIDEDGHYVKSCQIQVTDTDLVLHQRGKPPIVWPLQSLRRYGFDTELFSFECGRHCPTGPGIYAFKCKEAEALFNALQECLLVPRSDSEVVNGDDTEPHSSLLDDPFLKPSSTLEHESSRAMPSAPVPTPSLPATPKRRKFWKWKLAEYLNEGSIVGLPPLGSFNSGKKFLPRCCMIGTCINASKQHYMNNKVLRKTTCGSCRTCSLNMCVVQTNASTMTYSDRAKQADYGNVLDHGGHPRNCVHCCCDFKPTQKVSCSADDCPLHFNNCVDQITNYARLEKNNRMLGEKSTLRKEKLYQMQQPYSHVYTHIPTSVPKWPKTKSMSWRSLPQCGTHKATPKRSASHFYTEEKGKENVATPDSEDPKTGYLKLDSTLLGDTEDGSLSVVSSLSSKEGSDPEMYAKIDFEKTDELAEEAEQEALLHLASTHS</sequence>
<name>A0AAV6VAD7_9ARAC</name>
<keyword evidence="7" id="KW-1185">Reference proteome</keyword>
<dbReference type="SUPFAM" id="SSF53098">
    <property type="entry name" value="Ribonuclease H-like"/>
    <property type="match status" value="1"/>
</dbReference>
<keyword evidence="2" id="KW-0449">Lipoprotein</keyword>
<dbReference type="InterPro" id="IPR001584">
    <property type="entry name" value="Integrase_cat-core"/>
</dbReference>
<proteinExistence type="predicted"/>
<keyword evidence="2" id="KW-0519">Myristate</keyword>
<feature type="domain" description="IRS-type PTB" evidence="5">
    <location>
        <begin position="228"/>
        <end position="330"/>
    </location>
</feature>
<dbReference type="Gene3D" id="3.30.420.10">
    <property type="entry name" value="Ribonuclease H-like superfamily/Ribonuclease H"/>
    <property type="match status" value="1"/>
</dbReference>
<accession>A0AAV6VAD7</accession>
<dbReference type="Proteomes" id="UP000827092">
    <property type="component" value="Unassembled WGS sequence"/>
</dbReference>
<dbReference type="AlphaFoldDB" id="A0AAV6VAD7"/>
<feature type="region of interest" description="Disordered" evidence="3">
    <location>
        <begin position="330"/>
        <end position="371"/>
    </location>
</feature>
<dbReference type="InterPro" id="IPR012337">
    <property type="entry name" value="RNaseH-like_sf"/>
</dbReference>
<dbReference type="InterPro" id="IPR036397">
    <property type="entry name" value="RNaseH_sf"/>
</dbReference>
<comment type="caution">
    <text evidence="6">The sequence shown here is derived from an EMBL/GenBank/DDBJ whole genome shotgun (WGS) entry which is preliminary data.</text>
</comment>
<evidence type="ECO:0000256" key="3">
    <source>
        <dbReference type="SAM" id="MobiDB-lite"/>
    </source>
</evidence>
<dbReference type="PANTHER" id="PTHR38681:SF1">
    <property type="entry name" value="RETROVIRUS-RELATED POL POLYPROTEIN FROM TRANSPOSON 412-LIKE PROTEIN"/>
    <property type="match status" value="1"/>
</dbReference>
<organism evidence="6 7">
    <name type="scientific">Oedothorax gibbosus</name>
    <dbReference type="NCBI Taxonomy" id="931172"/>
    <lineage>
        <taxon>Eukaryota</taxon>
        <taxon>Metazoa</taxon>
        <taxon>Ecdysozoa</taxon>
        <taxon>Arthropoda</taxon>
        <taxon>Chelicerata</taxon>
        <taxon>Arachnida</taxon>
        <taxon>Araneae</taxon>
        <taxon>Araneomorphae</taxon>
        <taxon>Entelegynae</taxon>
        <taxon>Araneoidea</taxon>
        <taxon>Linyphiidae</taxon>
        <taxon>Erigoninae</taxon>
        <taxon>Oedothorax</taxon>
    </lineage>
</organism>
<evidence type="ECO:0000313" key="6">
    <source>
        <dbReference type="EMBL" id="KAG8192823.1"/>
    </source>
</evidence>
<dbReference type="InterPro" id="IPR011993">
    <property type="entry name" value="PH-like_dom_sf"/>
</dbReference>
<evidence type="ECO:0000259" key="5">
    <source>
        <dbReference type="PROSITE" id="PS51064"/>
    </source>
</evidence>
<dbReference type="PROSITE" id="PS50994">
    <property type="entry name" value="INTEGRASE"/>
    <property type="match status" value="1"/>
</dbReference>
<dbReference type="PROSITE" id="PS51064">
    <property type="entry name" value="IRS_PTB"/>
    <property type="match status" value="1"/>
</dbReference>
<evidence type="ECO:0000259" key="4">
    <source>
        <dbReference type="PROSITE" id="PS50994"/>
    </source>
</evidence>
<evidence type="ECO:0000313" key="7">
    <source>
        <dbReference type="Proteomes" id="UP000827092"/>
    </source>
</evidence>
<dbReference type="InterPro" id="IPR038742">
    <property type="entry name" value="FRS2_PTB"/>
</dbReference>
<reference evidence="6 7" key="1">
    <citation type="journal article" date="2022" name="Nat. Ecol. Evol.">
        <title>A masculinizing supergene underlies an exaggerated male reproductive morph in a spider.</title>
        <authorList>
            <person name="Hendrickx F."/>
            <person name="De Corte Z."/>
            <person name="Sonet G."/>
            <person name="Van Belleghem S.M."/>
            <person name="Kostlbacher S."/>
            <person name="Vangestel C."/>
        </authorList>
    </citation>
    <scope>NUCLEOTIDE SEQUENCE [LARGE SCALE GENOMIC DNA]</scope>
    <source>
        <strain evidence="6">W744_W776</strain>
    </source>
</reference>
<dbReference type="GO" id="GO:0015074">
    <property type="term" value="P:DNA integration"/>
    <property type="evidence" value="ECO:0007669"/>
    <property type="project" value="InterPro"/>
</dbReference>